<evidence type="ECO:0000313" key="7">
    <source>
        <dbReference type="EMBL" id="TQL57129.1"/>
    </source>
</evidence>
<evidence type="ECO:0000259" key="6">
    <source>
        <dbReference type="Pfam" id="PF00482"/>
    </source>
</evidence>
<name>A0A542Z9V7_9MICO</name>
<dbReference type="EMBL" id="VFOQ01000002">
    <property type="protein sequence ID" value="TQL57129.1"/>
    <property type="molecule type" value="Genomic_DNA"/>
</dbReference>
<dbReference type="GO" id="GO:0005886">
    <property type="term" value="C:plasma membrane"/>
    <property type="evidence" value="ECO:0007669"/>
    <property type="project" value="UniProtKB-SubCell"/>
</dbReference>
<dbReference type="PANTHER" id="PTHR35007:SF3">
    <property type="entry name" value="POSSIBLE CONSERVED ALANINE RICH MEMBRANE PROTEIN"/>
    <property type="match status" value="1"/>
</dbReference>
<comment type="subcellular location">
    <subcellularLocation>
        <location evidence="1">Cell membrane</location>
        <topology evidence="1">Multi-pass membrane protein</topology>
    </subcellularLocation>
</comment>
<proteinExistence type="predicted"/>
<keyword evidence="8" id="KW-1185">Reference proteome</keyword>
<evidence type="ECO:0000256" key="3">
    <source>
        <dbReference type="ARBA" id="ARBA00022692"/>
    </source>
</evidence>
<dbReference type="OrthoDB" id="4868453at2"/>
<keyword evidence="2" id="KW-1003">Cell membrane</keyword>
<keyword evidence="4" id="KW-1133">Transmembrane helix</keyword>
<accession>A0A542Z9V7</accession>
<feature type="domain" description="Type II secretion system protein GspF" evidence="6">
    <location>
        <begin position="49"/>
        <end position="167"/>
    </location>
</feature>
<evidence type="ECO:0000256" key="2">
    <source>
        <dbReference type="ARBA" id="ARBA00022475"/>
    </source>
</evidence>
<keyword evidence="3" id="KW-0812">Transmembrane</keyword>
<dbReference type="InterPro" id="IPR042094">
    <property type="entry name" value="T2SS_GspF_sf"/>
</dbReference>
<dbReference type="RefSeq" id="WP_141790457.1">
    <property type="nucleotide sequence ID" value="NZ_BAAAKX010000006.1"/>
</dbReference>
<sequence>MTPLEAVLVTLAVLLVSAPAPRLPLRTALPERALRAAPPLTMPDVADTLDLLALALRGGAGIVQAIDAVADRVGPPAADQLRRVSAALRWGVEDSRAWSAVPAAWQPAARALHMAATAGAAPADLLHMAAGDLRRAEAARLEVAASRLGARVVLPLGLAFLPAFALTTVAPVVLALTHQVLGA</sequence>
<reference evidence="7 8" key="1">
    <citation type="submission" date="2019-06" db="EMBL/GenBank/DDBJ databases">
        <title>Sequencing the genomes of 1000 actinobacteria strains.</title>
        <authorList>
            <person name="Klenk H.-P."/>
        </authorList>
    </citation>
    <scope>NUCLEOTIDE SEQUENCE [LARGE SCALE GENOMIC DNA]</scope>
    <source>
        <strain evidence="7 8">DSM 18082</strain>
    </source>
</reference>
<dbReference type="Pfam" id="PF00482">
    <property type="entry name" value="T2SSF"/>
    <property type="match status" value="1"/>
</dbReference>
<organism evidence="7 8">
    <name type="scientific">Oryzihumus leptocrescens</name>
    <dbReference type="NCBI Taxonomy" id="297536"/>
    <lineage>
        <taxon>Bacteria</taxon>
        <taxon>Bacillati</taxon>
        <taxon>Actinomycetota</taxon>
        <taxon>Actinomycetes</taxon>
        <taxon>Micrococcales</taxon>
        <taxon>Intrasporangiaceae</taxon>
        <taxon>Oryzihumus</taxon>
    </lineage>
</organism>
<dbReference type="InterPro" id="IPR018076">
    <property type="entry name" value="T2SS_GspF_dom"/>
</dbReference>
<evidence type="ECO:0000256" key="4">
    <source>
        <dbReference type="ARBA" id="ARBA00022989"/>
    </source>
</evidence>
<dbReference type="Gene3D" id="1.20.81.30">
    <property type="entry name" value="Type II secretion system (T2SS), domain F"/>
    <property type="match status" value="1"/>
</dbReference>
<keyword evidence="5" id="KW-0472">Membrane</keyword>
<dbReference type="Proteomes" id="UP000319514">
    <property type="component" value="Unassembled WGS sequence"/>
</dbReference>
<evidence type="ECO:0000256" key="5">
    <source>
        <dbReference type="ARBA" id="ARBA00023136"/>
    </source>
</evidence>
<evidence type="ECO:0000313" key="8">
    <source>
        <dbReference type="Proteomes" id="UP000319514"/>
    </source>
</evidence>
<gene>
    <name evidence="7" type="ORF">FB474_3904</name>
</gene>
<comment type="caution">
    <text evidence="7">The sequence shown here is derived from an EMBL/GenBank/DDBJ whole genome shotgun (WGS) entry which is preliminary data.</text>
</comment>
<dbReference type="AlphaFoldDB" id="A0A542Z9V7"/>
<dbReference type="PANTHER" id="PTHR35007">
    <property type="entry name" value="INTEGRAL MEMBRANE PROTEIN-RELATED"/>
    <property type="match status" value="1"/>
</dbReference>
<evidence type="ECO:0000256" key="1">
    <source>
        <dbReference type="ARBA" id="ARBA00004651"/>
    </source>
</evidence>
<protein>
    <submittedName>
        <fullName evidence="7">Type II secretion system (T2SS) protein F</fullName>
    </submittedName>
</protein>